<dbReference type="KEGG" id="pcm:AY601_0844"/>
<evidence type="ECO:0000256" key="1">
    <source>
        <dbReference type="ARBA" id="ARBA00004141"/>
    </source>
</evidence>
<dbReference type="PANTHER" id="PTHR13353">
    <property type="entry name" value="TRANSMEMBRANE PROTEIN 19"/>
    <property type="match status" value="1"/>
</dbReference>
<dbReference type="OrthoDB" id="9770047at2"/>
<feature type="transmembrane region" description="Helical" evidence="6">
    <location>
        <begin position="158"/>
        <end position="180"/>
    </location>
</feature>
<reference evidence="7 8" key="1">
    <citation type="submission" date="2016-03" db="EMBL/GenBank/DDBJ databases">
        <title>Complete genome sequence of Pedobacter cryoconitis PAMC 27485.</title>
        <authorList>
            <person name="Lee J."/>
            <person name="Kim O.-S."/>
        </authorList>
    </citation>
    <scope>NUCLEOTIDE SEQUENCE [LARGE SCALE GENOMIC DNA]</scope>
    <source>
        <strain evidence="7 8">PAMC 27485</strain>
    </source>
</reference>
<dbReference type="AlphaFoldDB" id="A0A127V948"/>
<accession>A0A127V948</accession>
<dbReference type="InterPro" id="IPR002794">
    <property type="entry name" value="DUF92_TMEM19"/>
</dbReference>
<comment type="subcellular location">
    <subcellularLocation>
        <location evidence="1">Membrane</location>
        <topology evidence="1">Multi-pass membrane protein</topology>
    </subcellularLocation>
</comment>
<dbReference type="PANTHER" id="PTHR13353:SF5">
    <property type="entry name" value="TRANSMEMBRANE PROTEIN 19"/>
    <property type="match status" value="1"/>
</dbReference>
<feature type="transmembrane region" description="Helical" evidence="6">
    <location>
        <begin position="186"/>
        <end position="206"/>
    </location>
</feature>
<keyword evidence="5 6" id="KW-0472">Membrane</keyword>
<dbReference type="Pfam" id="PF01940">
    <property type="entry name" value="DUF92"/>
    <property type="match status" value="1"/>
</dbReference>
<dbReference type="GO" id="GO:0016020">
    <property type="term" value="C:membrane"/>
    <property type="evidence" value="ECO:0007669"/>
    <property type="project" value="UniProtKB-SubCell"/>
</dbReference>
<feature type="transmembrane region" description="Helical" evidence="6">
    <location>
        <begin position="115"/>
        <end position="137"/>
    </location>
</feature>
<feature type="transmembrane region" description="Helical" evidence="6">
    <location>
        <begin position="6"/>
        <end position="24"/>
    </location>
</feature>
<evidence type="ECO:0000256" key="6">
    <source>
        <dbReference type="SAM" id="Phobius"/>
    </source>
</evidence>
<feature type="transmembrane region" description="Helical" evidence="6">
    <location>
        <begin position="89"/>
        <end position="109"/>
    </location>
</feature>
<evidence type="ECO:0000313" key="8">
    <source>
        <dbReference type="Proteomes" id="UP000071561"/>
    </source>
</evidence>
<evidence type="ECO:0000313" key="7">
    <source>
        <dbReference type="EMBL" id="AMP97785.1"/>
    </source>
</evidence>
<evidence type="ECO:0000256" key="4">
    <source>
        <dbReference type="ARBA" id="ARBA00022989"/>
    </source>
</evidence>
<proteinExistence type="inferred from homology"/>
<keyword evidence="8" id="KW-1185">Reference proteome</keyword>
<feature type="transmembrane region" description="Helical" evidence="6">
    <location>
        <begin position="218"/>
        <end position="237"/>
    </location>
</feature>
<evidence type="ECO:0000256" key="5">
    <source>
        <dbReference type="ARBA" id="ARBA00023136"/>
    </source>
</evidence>
<gene>
    <name evidence="7" type="ORF">AY601_0844</name>
</gene>
<name>A0A127V948_9SPHI</name>
<keyword evidence="3 6" id="KW-0812">Transmembrane</keyword>
<protein>
    <submittedName>
        <fullName evidence="7">Membrane protein</fullName>
    </submittedName>
</protein>
<dbReference type="EMBL" id="CP014504">
    <property type="protein sequence ID" value="AMP97785.1"/>
    <property type="molecule type" value="Genomic_DNA"/>
</dbReference>
<organism evidence="7 8">
    <name type="scientific">Pedobacter cryoconitis</name>
    <dbReference type="NCBI Taxonomy" id="188932"/>
    <lineage>
        <taxon>Bacteria</taxon>
        <taxon>Pseudomonadati</taxon>
        <taxon>Bacteroidota</taxon>
        <taxon>Sphingobacteriia</taxon>
        <taxon>Sphingobacteriales</taxon>
        <taxon>Sphingobacteriaceae</taxon>
        <taxon>Pedobacter</taxon>
    </lineage>
</organism>
<dbReference type="RefSeq" id="WP_068396869.1">
    <property type="nucleotide sequence ID" value="NZ_CP014504.1"/>
</dbReference>
<dbReference type="Proteomes" id="UP000071561">
    <property type="component" value="Chromosome"/>
</dbReference>
<keyword evidence="4 6" id="KW-1133">Transmembrane helix</keyword>
<evidence type="ECO:0000256" key="3">
    <source>
        <dbReference type="ARBA" id="ARBA00022692"/>
    </source>
</evidence>
<comment type="similarity">
    <text evidence="2">Belongs to the TMEM19 family.</text>
</comment>
<sequence>MLIQHTALPVAILLIAGGYFSVYFRKLTIGAATTGVLCGILIFLGIGYAGLALLAAFFLLGTLATAWGRKAKTQLDKPGDAVQRESGQVLANAGAATLLSFVAIVFPAYKEVLLLMAAGSFASATADTLSSELGVLYGKRFYNCLNWKRERKGLDGVISLEGTLIGIAGAGVIALIYRLFSVSAGGMVILVFAGLMGNFSDSVLGAGLERRNFLGNDWVNFLSTLFAAGITLVLISVF</sequence>
<evidence type="ECO:0000256" key="2">
    <source>
        <dbReference type="ARBA" id="ARBA00009012"/>
    </source>
</evidence>
<dbReference type="PATRIC" id="fig|188932.3.peg.868"/>